<reference evidence="1 2" key="1">
    <citation type="submission" date="2014-08" db="EMBL/GenBank/DDBJ databases">
        <authorList>
            <person name="Chen Y.-H."/>
        </authorList>
    </citation>
    <scope>NUCLEOTIDE SEQUENCE [LARGE SCALE GENOMIC DNA]</scope>
</reference>
<gene>
    <name evidence="1" type="ORF">NGAL_HAMBI1189_44000</name>
</gene>
<dbReference type="RefSeq" id="WP_046637240.1">
    <property type="nucleotide sequence ID" value="NZ_CCRK01000012.1"/>
</dbReference>
<dbReference type="EMBL" id="CCRK01000012">
    <property type="protein sequence ID" value="CDZ52281.1"/>
    <property type="molecule type" value="Genomic_DNA"/>
</dbReference>
<accession>A0A0T7GYA3</accession>
<name>A0A0T7GYA3_NEOGA</name>
<evidence type="ECO:0000313" key="1">
    <source>
        <dbReference type="EMBL" id="CDZ52281.1"/>
    </source>
</evidence>
<proteinExistence type="predicted"/>
<sequence length="121" mass="13233">MAQVIKFPGGPKPVPYWCGKPMKTAKPTSKRGQSKLVDDVAEIYSAIPADLGRGQAAYIYVSTVLQFSRQIMRELSSDDLEMLRALVESAGDVRAAPNWDEVDVLVDMVNSEYARRNGGAA</sequence>
<organism evidence="1 2">
    <name type="scientific">Neorhizobium galegae bv. officinalis</name>
    <dbReference type="NCBI Taxonomy" id="323656"/>
    <lineage>
        <taxon>Bacteria</taxon>
        <taxon>Pseudomonadati</taxon>
        <taxon>Pseudomonadota</taxon>
        <taxon>Alphaproteobacteria</taxon>
        <taxon>Hyphomicrobiales</taxon>
        <taxon>Rhizobiaceae</taxon>
        <taxon>Rhizobium/Agrobacterium group</taxon>
        <taxon>Neorhizobium</taxon>
    </lineage>
</organism>
<dbReference type="Proteomes" id="UP000039660">
    <property type="component" value="Unassembled WGS sequence"/>
</dbReference>
<protein>
    <submittedName>
        <fullName evidence="1">Uncharacterized protein</fullName>
    </submittedName>
</protein>
<dbReference type="AlphaFoldDB" id="A0A0T7GYA3"/>
<evidence type="ECO:0000313" key="2">
    <source>
        <dbReference type="Proteomes" id="UP000039660"/>
    </source>
</evidence>